<feature type="transmembrane region" description="Helical" evidence="12">
    <location>
        <begin position="21"/>
        <end position="40"/>
    </location>
</feature>
<dbReference type="OrthoDB" id="5516033at2759"/>
<reference evidence="14" key="2">
    <citation type="submission" date="2015-01" db="EMBL/GenBank/DDBJ databases">
        <title>Evolutionary Origins and Diversification of the Mycorrhizal Mutualists.</title>
        <authorList>
            <consortium name="DOE Joint Genome Institute"/>
            <consortium name="Mycorrhizal Genomics Consortium"/>
            <person name="Kohler A."/>
            <person name="Kuo A."/>
            <person name="Nagy L.G."/>
            <person name="Floudas D."/>
            <person name="Copeland A."/>
            <person name="Barry K.W."/>
            <person name="Cichocki N."/>
            <person name="Veneault-Fourrey C."/>
            <person name="LaButti K."/>
            <person name="Lindquist E.A."/>
            <person name="Lipzen A."/>
            <person name="Lundell T."/>
            <person name="Morin E."/>
            <person name="Murat C."/>
            <person name="Riley R."/>
            <person name="Ohm R."/>
            <person name="Sun H."/>
            <person name="Tunlid A."/>
            <person name="Henrissat B."/>
            <person name="Grigoriev I.V."/>
            <person name="Hibbett D.S."/>
            <person name="Martin F."/>
        </authorList>
    </citation>
    <scope>NUCLEOTIDE SEQUENCE [LARGE SCALE GENOMIC DNA]</scope>
    <source>
        <strain evidence="14">Foug A</strain>
    </source>
</reference>
<evidence type="ECO:0000256" key="2">
    <source>
        <dbReference type="ARBA" id="ARBA00004434"/>
    </source>
</evidence>
<evidence type="ECO:0000256" key="9">
    <source>
        <dbReference type="ARBA" id="ARBA00023128"/>
    </source>
</evidence>
<dbReference type="PANTHER" id="PTHR17130:SF14">
    <property type="entry name" value="CYTOCHROME C OXIDASE ASSEMBLY PROTEIN COX16 HOMOLOG, MITOCHONDRIAL"/>
    <property type="match status" value="1"/>
</dbReference>
<name>A0A0C3DDY1_9AGAM</name>
<comment type="subcellular location">
    <subcellularLocation>
        <location evidence="2">Mitochondrion inner membrane</location>
        <topology evidence="2">Single-pass membrane protein</topology>
    </subcellularLocation>
</comment>
<dbReference type="STRING" id="1036808.A0A0C3DDY1"/>
<evidence type="ECO:0000256" key="11">
    <source>
        <dbReference type="SAM" id="MobiDB-lite"/>
    </source>
</evidence>
<proteinExistence type="inferred from homology"/>
<dbReference type="Proteomes" id="UP000053989">
    <property type="component" value="Unassembled WGS sequence"/>
</dbReference>
<evidence type="ECO:0000256" key="12">
    <source>
        <dbReference type="SAM" id="Phobius"/>
    </source>
</evidence>
<gene>
    <name evidence="13" type="ORF">SCLCIDRAFT_1218274</name>
</gene>
<evidence type="ECO:0000256" key="5">
    <source>
        <dbReference type="ARBA" id="ARBA00019222"/>
    </source>
</evidence>
<dbReference type="GO" id="GO:0005743">
    <property type="term" value="C:mitochondrial inner membrane"/>
    <property type="evidence" value="ECO:0007669"/>
    <property type="project" value="UniProtKB-SubCell"/>
</dbReference>
<accession>A0A0C3DDY1</accession>
<organism evidence="13 14">
    <name type="scientific">Scleroderma citrinum Foug A</name>
    <dbReference type="NCBI Taxonomy" id="1036808"/>
    <lineage>
        <taxon>Eukaryota</taxon>
        <taxon>Fungi</taxon>
        <taxon>Dikarya</taxon>
        <taxon>Basidiomycota</taxon>
        <taxon>Agaricomycotina</taxon>
        <taxon>Agaricomycetes</taxon>
        <taxon>Agaricomycetidae</taxon>
        <taxon>Boletales</taxon>
        <taxon>Sclerodermatineae</taxon>
        <taxon>Sclerodermataceae</taxon>
        <taxon>Scleroderma</taxon>
    </lineage>
</organism>
<keyword evidence="8 12" id="KW-1133">Transmembrane helix</keyword>
<evidence type="ECO:0000256" key="7">
    <source>
        <dbReference type="ARBA" id="ARBA00022792"/>
    </source>
</evidence>
<evidence type="ECO:0000313" key="14">
    <source>
        <dbReference type="Proteomes" id="UP000053989"/>
    </source>
</evidence>
<dbReference type="Pfam" id="PF14138">
    <property type="entry name" value="COX16"/>
    <property type="match status" value="1"/>
</dbReference>
<dbReference type="HOGENOM" id="CLU_131611_2_0_1"/>
<feature type="region of interest" description="Disordered" evidence="11">
    <location>
        <begin position="91"/>
        <end position="119"/>
    </location>
</feature>
<protein>
    <recommendedName>
        <fullName evidence="4">Cytochrome c oxidase assembly protein COX16, mitochondrial</fullName>
    </recommendedName>
    <alternativeName>
        <fullName evidence="5">Cytochrome c oxidase assembly protein cox16, mitochondrial</fullName>
    </alternativeName>
</protein>
<evidence type="ECO:0000256" key="1">
    <source>
        <dbReference type="ARBA" id="ARBA00002490"/>
    </source>
</evidence>
<keyword evidence="10 12" id="KW-0472">Membrane</keyword>
<dbReference type="GO" id="GO:0033617">
    <property type="term" value="P:mitochondrial respiratory chain complex IV assembly"/>
    <property type="evidence" value="ECO:0007669"/>
    <property type="project" value="TreeGrafter"/>
</dbReference>
<keyword evidence="7" id="KW-0999">Mitochondrion inner membrane</keyword>
<evidence type="ECO:0000256" key="6">
    <source>
        <dbReference type="ARBA" id="ARBA00022692"/>
    </source>
</evidence>
<dbReference type="FunCoup" id="A0A0C3DDY1">
    <property type="interactions" value="20"/>
</dbReference>
<keyword evidence="14" id="KW-1185">Reference proteome</keyword>
<dbReference type="EMBL" id="KN822080">
    <property type="protein sequence ID" value="KIM58920.1"/>
    <property type="molecule type" value="Genomic_DNA"/>
</dbReference>
<evidence type="ECO:0000256" key="8">
    <source>
        <dbReference type="ARBA" id="ARBA00022989"/>
    </source>
</evidence>
<sequence length="119" mass="13471">MPTFQSNPIRPSPLARTIKRHPLLFGVPFCLIIVGASFGLQTLTQTRYDLQDQKVKQISNEQALGLDRAKKKIDIREEYFKLSAVSDQDWEPKRIARPKGLPEWGVPPTEPTQSKGDKA</sequence>
<keyword evidence="9" id="KW-0496">Mitochondrion</keyword>
<keyword evidence="6 12" id="KW-0812">Transmembrane</keyword>
<evidence type="ECO:0000256" key="10">
    <source>
        <dbReference type="ARBA" id="ARBA00023136"/>
    </source>
</evidence>
<evidence type="ECO:0000256" key="4">
    <source>
        <dbReference type="ARBA" id="ARBA00015368"/>
    </source>
</evidence>
<dbReference type="PANTHER" id="PTHR17130">
    <property type="entry name" value="MITOCHONDRIAL OUTER MEMBRANE PROTEIN 25"/>
    <property type="match status" value="1"/>
</dbReference>
<dbReference type="InterPro" id="IPR020164">
    <property type="entry name" value="Cyt_c_Oxase_assmbl_COX16"/>
</dbReference>
<dbReference type="AlphaFoldDB" id="A0A0C3DDY1"/>
<dbReference type="InParanoid" id="A0A0C3DDY1"/>
<reference evidence="13 14" key="1">
    <citation type="submission" date="2014-04" db="EMBL/GenBank/DDBJ databases">
        <authorList>
            <consortium name="DOE Joint Genome Institute"/>
            <person name="Kuo A."/>
            <person name="Kohler A."/>
            <person name="Nagy L.G."/>
            <person name="Floudas D."/>
            <person name="Copeland A."/>
            <person name="Barry K.W."/>
            <person name="Cichocki N."/>
            <person name="Veneault-Fourrey C."/>
            <person name="LaButti K."/>
            <person name="Lindquist E.A."/>
            <person name="Lipzen A."/>
            <person name="Lundell T."/>
            <person name="Morin E."/>
            <person name="Murat C."/>
            <person name="Sun H."/>
            <person name="Tunlid A."/>
            <person name="Henrissat B."/>
            <person name="Grigoriev I.V."/>
            <person name="Hibbett D.S."/>
            <person name="Martin F."/>
            <person name="Nordberg H.P."/>
            <person name="Cantor M.N."/>
            <person name="Hua S.X."/>
        </authorList>
    </citation>
    <scope>NUCLEOTIDE SEQUENCE [LARGE SCALE GENOMIC DNA]</scope>
    <source>
        <strain evidence="13 14">Foug A</strain>
    </source>
</reference>
<evidence type="ECO:0000256" key="3">
    <source>
        <dbReference type="ARBA" id="ARBA00008370"/>
    </source>
</evidence>
<evidence type="ECO:0000313" key="13">
    <source>
        <dbReference type="EMBL" id="KIM58920.1"/>
    </source>
</evidence>
<comment type="similarity">
    <text evidence="3">Belongs to the COX16 family.</text>
</comment>
<comment type="function">
    <text evidence="1">Required for the assembly of the mitochondrial respiratory chain complex IV (CIV), also known as cytochrome c oxidase. May participate in merging the COX1 and COX2 assembly lines.</text>
</comment>